<accession>A0A381ZD89</accession>
<name>A0A381ZD89_9ZZZZ</name>
<dbReference type="AlphaFoldDB" id="A0A381ZD89"/>
<evidence type="ECO:0000313" key="1">
    <source>
        <dbReference type="EMBL" id="SVA87265.1"/>
    </source>
</evidence>
<organism evidence="1">
    <name type="scientific">marine metagenome</name>
    <dbReference type="NCBI Taxonomy" id="408172"/>
    <lineage>
        <taxon>unclassified sequences</taxon>
        <taxon>metagenomes</taxon>
        <taxon>ecological metagenomes</taxon>
    </lineage>
</organism>
<protein>
    <submittedName>
        <fullName evidence="1">Uncharacterized protein</fullName>
    </submittedName>
</protein>
<sequence length="57" mass="6263">MGQVSFPRGTRTRSKERQEAWLDCAMLGIPADCDCDGRCDCTTVRPPPPCTVSQGFD</sequence>
<gene>
    <name evidence="1" type="ORF">METZ01_LOCUS140119</name>
</gene>
<dbReference type="EMBL" id="UINC01020886">
    <property type="protein sequence ID" value="SVA87265.1"/>
    <property type="molecule type" value="Genomic_DNA"/>
</dbReference>
<proteinExistence type="predicted"/>
<reference evidence="1" key="1">
    <citation type="submission" date="2018-05" db="EMBL/GenBank/DDBJ databases">
        <authorList>
            <person name="Lanie J.A."/>
            <person name="Ng W.-L."/>
            <person name="Kazmierczak K.M."/>
            <person name="Andrzejewski T.M."/>
            <person name="Davidsen T.M."/>
            <person name="Wayne K.J."/>
            <person name="Tettelin H."/>
            <person name="Glass J.I."/>
            <person name="Rusch D."/>
            <person name="Podicherti R."/>
            <person name="Tsui H.-C.T."/>
            <person name="Winkler M.E."/>
        </authorList>
    </citation>
    <scope>NUCLEOTIDE SEQUENCE</scope>
</reference>